<reference evidence="3 4" key="1">
    <citation type="journal article" date="2017" name="Mol. Ecol.">
        <title>Comparative and population genomic landscape of Phellinus noxius: A hypervariable fungus causing root rot in trees.</title>
        <authorList>
            <person name="Chung C.L."/>
            <person name="Lee T.J."/>
            <person name="Akiba M."/>
            <person name="Lee H.H."/>
            <person name="Kuo T.H."/>
            <person name="Liu D."/>
            <person name="Ke H.M."/>
            <person name="Yokoi T."/>
            <person name="Roa M.B."/>
            <person name="Lu M.J."/>
            <person name="Chang Y.Y."/>
            <person name="Ann P.J."/>
            <person name="Tsai J.N."/>
            <person name="Chen C.Y."/>
            <person name="Tzean S.S."/>
            <person name="Ota Y."/>
            <person name="Hattori T."/>
            <person name="Sahashi N."/>
            <person name="Liou R.F."/>
            <person name="Kikuchi T."/>
            <person name="Tsai I.J."/>
        </authorList>
    </citation>
    <scope>NUCLEOTIDE SEQUENCE [LARGE SCALE GENOMIC DNA]</scope>
    <source>
        <strain evidence="3 4">FFPRI411160</strain>
    </source>
</reference>
<dbReference type="Gene3D" id="3.90.1300.10">
    <property type="entry name" value="Amidase signature (AS) domain"/>
    <property type="match status" value="1"/>
</dbReference>
<evidence type="ECO:0000313" key="4">
    <source>
        <dbReference type="Proteomes" id="UP000217199"/>
    </source>
</evidence>
<dbReference type="Pfam" id="PF01425">
    <property type="entry name" value="Amidase"/>
    <property type="match status" value="1"/>
</dbReference>
<comment type="caution">
    <text evidence="3">The sequence shown here is derived from an EMBL/GenBank/DDBJ whole genome shotgun (WGS) entry which is preliminary data.</text>
</comment>
<evidence type="ECO:0000256" key="1">
    <source>
        <dbReference type="SAM" id="SignalP"/>
    </source>
</evidence>
<organism evidence="3 4">
    <name type="scientific">Pyrrhoderma noxium</name>
    <dbReference type="NCBI Taxonomy" id="2282107"/>
    <lineage>
        <taxon>Eukaryota</taxon>
        <taxon>Fungi</taxon>
        <taxon>Dikarya</taxon>
        <taxon>Basidiomycota</taxon>
        <taxon>Agaricomycotina</taxon>
        <taxon>Agaricomycetes</taxon>
        <taxon>Hymenochaetales</taxon>
        <taxon>Hymenochaetaceae</taxon>
        <taxon>Pyrrhoderma</taxon>
    </lineage>
</organism>
<feature type="chain" id="PRO_5013662422" evidence="1">
    <location>
        <begin position="29"/>
        <end position="562"/>
    </location>
</feature>
<protein>
    <submittedName>
        <fullName evidence="3">Amidase signature enzyme</fullName>
    </submittedName>
</protein>
<keyword evidence="4" id="KW-1185">Reference proteome</keyword>
<dbReference type="PANTHER" id="PTHR42678:SF34">
    <property type="entry name" value="OS04G0183300 PROTEIN"/>
    <property type="match status" value="1"/>
</dbReference>
<dbReference type="InterPro" id="IPR023631">
    <property type="entry name" value="Amidase_dom"/>
</dbReference>
<dbReference type="InParanoid" id="A0A286U5F5"/>
<dbReference type="SUPFAM" id="SSF75304">
    <property type="entry name" value="Amidase signature (AS) enzymes"/>
    <property type="match status" value="1"/>
</dbReference>
<dbReference type="PANTHER" id="PTHR42678">
    <property type="entry name" value="AMIDASE"/>
    <property type="match status" value="1"/>
</dbReference>
<dbReference type="OrthoDB" id="566138at2759"/>
<gene>
    <name evidence="3" type="ORF">PNOK_0935800</name>
</gene>
<dbReference type="AlphaFoldDB" id="A0A286U5F5"/>
<dbReference type="EMBL" id="NBII01000011">
    <property type="protein sequence ID" value="PAV14805.1"/>
    <property type="molecule type" value="Genomic_DNA"/>
</dbReference>
<dbReference type="STRING" id="2282107.A0A286U5F5"/>
<keyword evidence="1" id="KW-0732">Signal</keyword>
<dbReference type="FunCoup" id="A0A286U5F5">
    <property type="interactions" value="174"/>
</dbReference>
<sequence>MERTILAMFVFFCIALQYFPTATVVATASCPNIKSRSSVELPDLYEASISELQEGLQAGTFTSVDLVTAYFARIKEVSIEGPKLNAVIETNPSALAQAARLDAERRKTGPRGPLHGIPIILKDNIATEYSEGMNTTAGSLALVGSVVPRDAMVAAKLRSAGAILLGKASLSEWSAIRGKVPAGFSGRGGQCTSPYLVNGNPSGSSSGSGVCSAIGLAAGALGTETDGSIISPSERNNIVGLKPTVGLTSRAGGTYNIFLLTIRDSVGPMTRTVADAAAILTIISGKDPLDKSTDSQPDVVPDFSKALNPYALKGARIGIPRLFQGNDPNILASFNEAVEIIRSLGAIITDPTDLKHAREIMTSNAENIIVTVDFKVEVNKYISDLVEVPTGVKNLADLIQFNKDHAEEELISPFYKDQSQFIDSEESTMNDAYYEALAKVEILGRKEGIDEVFKREKLDALLLPSAGFTSGAPAIAGYPIITVPLGFQPDSVPAEAASPIIWRGPGIPFGISFIGTAFSEFKLISFAYAYEQETHNRLKRLAFAEAIPKTQLADVIGKKKSP</sequence>
<proteinExistence type="predicted"/>
<feature type="domain" description="Amidase" evidence="2">
    <location>
        <begin position="65"/>
        <end position="523"/>
    </location>
</feature>
<accession>A0A286U5F5</accession>
<dbReference type="PROSITE" id="PS51257">
    <property type="entry name" value="PROKAR_LIPOPROTEIN"/>
    <property type="match status" value="1"/>
</dbReference>
<evidence type="ECO:0000259" key="2">
    <source>
        <dbReference type="Pfam" id="PF01425"/>
    </source>
</evidence>
<dbReference type="Proteomes" id="UP000217199">
    <property type="component" value="Unassembled WGS sequence"/>
</dbReference>
<evidence type="ECO:0000313" key="3">
    <source>
        <dbReference type="EMBL" id="PAV14805.1"/>
    </source>
</evidence>
<dbReference type="InterPro" id="IPR036928">
    <property type="entry name" value="AS_sf"/>
</dbReference>
<feature type="signal peptide" evidence="1">
    <location>
        <begin position="1"/>
        <end position="28"/>
    </location>
</feature>
<name>A0A286U5F5_9AGAM</name>